<comment type="caution">
    <text evidence="2">The sequence shown here is derived from an EMBL/GenBank/DDBJ whole genome shotgun (WGS) entry which is preliminary data.</text>
</comment>
<name>A0ABR3VGX4_HUMIN</name>
<reference evidence="2 3" key="1">
    <citation type="journal article" date="2024" name="Commun. Biol.">
        <title>Comparative genomic analysis of thermophilic fungi reveals convergent evolutionary adaptations and gene losses.</title>
        <authorList>
            <person name="Steindorff A.S."/>
            <person name="Aguilar-Pontes M.V."/>
            <person name="Robinson A.J."/>
            <person name="Andreopoulos B."/>
            <person name="LaButti K."/>
            <person name="Kuo A."/>
            <person name="Mondo S."/>
            <person name="Riley R."/>
            <person name="Otillar R."/>
            <person name="Haridas S."/>
            <person name="Lipzen A."/>
            <person name="Grimwood J."/>
            <person name="Schmutz J."/>
            <person name="Clum A."/>
            <person name="Reid I.D."/>
            <person name="Moisan M.C."/>
            <person name="Butler G."/>
            <person name="Nguyen T.T.M."/>
            <person name="Dewar K."/>
            <person name="Conant G."/>
            <person name="Drula E."/>
            <person name="Henrissat B."/>
            <person name="Hansel C."/>
            <person name="Singer S."/>
            <person name="Hutchinson M.I."/>
            <person name="de Vries R.P."/>
            <person name="Natvig D.O."/>
            <person name="Powell A.J."/>
            <person name="Tsang A."/>
            <person name="Grigoriev I.V."/>
        </authorList>
    </citation>
    <scope>NUCLEOTIDE SEQUENCE [LARGE SCALE GENOMIC DNA]</scope>
    <source>
        <strain evidence="2 3">CBS 620.91</strain>
    </source>
</reference>
<dbReference type="EMBL" id="JAZGSY010000091">
    <property type="protein sequence ID" value="KAL1840996.1"/>
    <property type="molecule type" value="Genomic_DNA"/>
</dbReference>
<evidence type="ECO:0000313" key="3">
    <source>
        <dbReference type="Proteomes" id="UP001583172"/>
    </source>
</evidence>
<protein>
    <recommendedName>
        <fullName evidence="1">DUF7871 domain-containing protein</fullName>
    </recommendedName>
</protein>
<feature type="domain" description="DUF7871" evidence="1">
    <location>
        <begin position="4"/>
        <end position="84"/>
    </location>
</feature>
<dbReference type="PANTHER" id="PTHR40620">
    <property type="entry name" value="RESISTANCE PROTEIN CRD2, PUTATIVE (AFU_ORTHOLOGUE AFUA_4G04318)-RELATED"/>
    <property type="match status" value="1"/>
</dbReference>
<evidence type="ECO:0000259" key="1">
    <source>
        <dbReference type="Pfam" id="PF25277"/>
    </source>
</evidence>
<proteinExistence type="predicted"/>
<gene>
    <name evidence="2" type="ORF">VTJ49DRAFT_7550</name>
</gene>
<dbReference type="Proteomes" id="UP001583172">
    <property type="component" value="Unassembled WGS sequence"/>
</dbReference>
<evidence type="ECO:0000313" key="2">
    <source>
        <dbReference type="EMBL" id="KAL1840996.1"/>
    </source>
</evidence>
<organism evidence="2 3">
    <name type="scientific">Humicola insolens</name>
    <name type="common">Soft-rot fungus</name>
    <dbReference type="NCBI Taxonomy" id="85995"/>
    <lineage>
        <taxon>Eukaryota</taxon>
        <taxon>Fungi</taxon>
        <taxon>Dikarya</taxon>
        <taxon>Ascomycota</taxon>
        <taxon>Pezizomycotina</taxon>
        <taxon>Sordariomycetes</taxon>
        <taxon>Sordariomycetidae</taxon>
        <taxon>Sordariales</taxon>
        <taxon>Chaetomiaceae</taxon>
        <taxon>Mycothermus</taxon>
    </lineage>
</organism>
<dbReference type="PROSITE" id="PS51257">
    <property type="entry name" value="PROKAR_LIPOPROTEIN"/>
    <property type="match status" value="1"/>
</dbReference>
<keyword evidence="3" id="KW-1185">Reference proteome</keyword>
<accession>A0ABR3VGX4</accession>
<dbReference type="InterPro" id="IPR057193">
    <property type="entry name" value="DUF7871"/>
</dbReference>
<dbReference type="Pfam" id="PF25277">
    <property type="entry name" value="DUF7871"/>
    <property type="match status" value="1"/>
</dbReference>
<sequence length="102" mass="10541">MSSKPETCCGKSEVCVCAQQATCSCGAKPALQCNCEKAATENAVSGNRCSCQARPAGKCNCARAEAENKKPCGDACDCGCKVSGEYRDRQTCDTEIGLGMVG</sequence>
<dbReference type="PANTHER" id="PTHR40620:SF1">
    <property type="entry name" value="RESISTANCE PROTEIN CRD2, PUTATIVE (AFU_ORTHOLOGUE AFUA_4G04318)-RELATED"/>
    <property type="match status" value="1"/>
</dbReference>